<comment type="caution">
    <text evidence="2">The sequence shown here is derived from an EMBL/GenBank/DDBJ whole genome shotgun (WGS) entry which is preliminary data.</text>
</comment>
<evidence type="ECO:0000313" key="2">
    <source>
        <dbReference type="EMBL" id="MDU0354626.1"/>
    </source>
</evidence>
<dbReference type="Pfam" id="PF04784">
    <property type="entry name" value="DUF547"/>
    <property type="match status" value="1"/>
</dbReference>
<feature type="domain" description="DUF547" evidence="1">
    <location>
        <begin position="106"/>
        <end position="222"/>
    </location>
</feature>
<accession>A0ABU3SX99</accession>
<reference evidence="2 3" key="1">
    <citation type="submission" date="2023-10" db="EMBL/GenBank/DDBJ databases">
        <title>Glaciecola aquimarina strain GGW-M5 nov., isolated from a coastal seawater.</title>
        <authorList>
            <person name="Bayburt H."/>
            <person name="Kim J.M."/>
            <person name="Choi B.J."/>
            <person name="Jeon C.O."/>
        </authorList>
    </citation>
    <scope>NUCLEOTIDE SEQUENCE [LARGE SCALE GENOMIC DNA]</scope>
    <source>
        <strain evidence="2 3">KCTC 32108</strain>
    </source>
</reference>
<organism evidence="2 3">
    <name type="scientific">Paraglaciecola aquimarina</name>
    <dbReference type="NCBI Taxonomy" id="1235557"/>
    <lineage>
        <taxon>Bacteria</taxon>
        <taxon>Pseudomonadati</taxon>
        <taxon>Pseudomonadota</taxon>
        <taxon>Gammaproteobacteria</taxon>
        <taxon>Alteromonadales</taxon>
        <taxon>Alteromonadaceae</taxon>
        <taxon>Paraglaciecola</taxon>
    </lineage>
</organism>
<sequence length="309" mass="35336">MKFNTIKHPSNVLSNGAKASLQRTLYSIVKGVLLTTSALATIISSNIQATEFDHNYANYDQLLKQVVRVSENNLQTRVDYQQLNSKNTQLINALSPLSAVNKSQYDSWSEPQKLSFLINAYNGFTLKLIIDNWDEFKRGDAKSIRDLGSLFTSPWEKEFFVLLGKKRNLDDIEHEMVRKWFKEPRIHGALVCAAVSCPPLRNTAFVASKLDAQLDDQMQLFLADSSRNQILLDGQNAEASLSSIFKWYRQDFEKGDAGFSSLYDVLNRYSDALIKDEKQSTVLKKLINKKDLPISFKDYDWRLNDVLNF</sequence>
<dbReference type="PANTHER" id="PTHR46361">
    <property type="entry name" value="ELECTRON CARRIER/ PROTEIN DISULFIDE OXIDOREDUCTASE"/>
    <property type="match status" value="1"/>
</dbReference>
<gene>
    <name evidence="2" type="ORF">RS130_12475</name>
</gene>
<dbReference type="RefSeq" id="WP_316026212.1">
    <property type="nucleotide sequence ID" value="NZ_JAWDIO010000002.1"/>
</dbReference>
<evidence type="ECO:0000313" key="3">
    <source>
        <dbReference type="Proteomes" id="UP001247805"/>
    </source>
</evidence>
<name>A0ABU3SX99_9ALTE</name>
<dbReference type="PANTHER" id="PTHR46361:SF3">
    <property type="entry name" value="ELECTRON CARRIER_ PROTEIN DISULFIDE OXIDOREDUCTASE"/>
    <property type="match status" value="1"/>
</dbReference>
<dbReference type="InterPro" id="IPR006869">
    <property type="entry name" value="DUF547"/>
</dbReference>
<protein>
    <submittedName>
        <fullName evidence="2">DUF547 domain-containing protein</fullName>
    </submittedName>
</protein>
<evidence type="ECO:0000259" key="1">
    <source>
        <dbReference type="Pfam" id="PF04784"/>
    </source>
</evidence>
<dbReference type="Proteomes" id="UP001247805">
    <property type="component" value="Unassembled WGS sequence"/>
</dbReference>
<dbReference type="EMBL" id="JAWDIO010000002">
    <property type="protein sequence ID" value="MDU0354626.1"/>
    <property type="molecule type" value="Genomic_DNA"/>
</dbReference>
<proteinExistence type="predicted"/>
<keyword evidence="3" id="KW-1185">Reference proteome</keyword>